<dbReference type="GO" id="GO:0005737">
    <property type="term" value="C:cytoplasm"/>
    <property type="evidence" value="ECO:0007669"/>
    <property type="project" value="TreeGrafter"/>
</dbReference>
<organism evidence="7 8">
    <name type="scientific">Petromyzon marinus</name>
    <name type="common">Sea lamprey</name>
    <dbReference type="NCBI Taxonomy" id="7757"/>
    <lineage>
        <taxon>Eukaryota</taxon>
        <taxon>Metazoa</taxon>
        <taxon>Chordata</taxon>
        <taxon>Craniata</taxon>
        <taxon>Vertebrata</taxon>
        <taxon>Cyclostomata</taxon>
        <taxon>Hyperoartia</taxon>
        <taxon>Petromyzontiformes</taxon>
        <taxon>Petromyzontidae</taxon>
        <taxon>Petromyzon</taxon>
    </lineage>
</organism>
<evidence type="ECO:0000313" key="8">
    <source>
        <dbReference type="RefSeq" id="XP_032809269.1"/>
    </source>
</evidence>
<dbReference type="Proteomes" id="UP001318040">
    <property type="component" value="Chromosome 13"/>
</dbReference>
<comment type="subcellular location">
    <subcellularLocation>
        <location evidence="1">Secreted</location>
    </subcellularLocation>
</comment>
<protein>
    <submittedName>
        <fullName evidence="8">Prostate-associated microseminoprotein</fullName>
    </submittedName>
</protein>
<dbReference type="PANTHER" id="PTHR10500">
    <property type="entry name" value="BETA-MICROSEMINOPROTEIN"/>
    <property type="match status" value="1"/>
</dbReference>
<evidence type="ECO:0000256" key="3">
    <source>
        <dbReference type="ARBA" id="ARBA00022525"/>
    </source>
</evidence>
<evidence type="ECO:0000313" key="7">
    <source>
        <dbReference type="Proteomes" id="UP001318040"/>
    </source>
</evidence>
<keyword evidence="3" id="KW-0964">Secreted</keyword>
<dbReference type="InterPro" id="IPR008735">
    <property type="entry name" value="PSP94"/>
</dbReference>
<accession>A0AAJ7WT64</accession>
<keyword evidence="6" id="KW-0732">Signal</keyword>
<dbReference type="GO" id="GO:0005615">
    <property type="term" value="C:extracellular space"/>
    <property type="evidence" value="ECO:0007669"/>
    <property type="project" value="TreeGrafter"/>
</dbReference>
<name>A0AAJ7WT64_PETMA</name>
<feature type="region of interest" description="Disordered" evidence="5">
    <location>
        <begin position="107"/>
        <end position="143"/>
    </location>
</feature>
<evidence type="ECO:0000256" key="5">
    <source>
        <dbReference type="SAM" id="MobiDB-lite"/>
    </source>
</evidence>
<dbReference type="KEGG" id="pmrn:116941952"/>
<keyword evidence="4" id="KW-1015">Disulfide bond</keyword>
<dbReference type="GeneID" id="116941952"/>
<dbReference type="PANTHER" id="PTHR10500:SF4">
    <property type="entry name" value="PROSTATE-ASSOCIATED MICROSEMINOPROTEIN"/>
    <property type="match status" value="1"/>
</dbReference>
<evidence type="ECO:0000256" key="6">
    <source>
        <dbReference type="SAM" id="SignalP"/>
    </source>
</evidence>
<feature type="chain" id="PRO_5042481225" evidence="6">
    <location>
        <begin position="24"/>
        <end position="143"/>
    </location>
</feature>
<dbReference type="Gene3D" id="2.60.40.1900">
    <property type="entry name" value="Beta-microseminoprotein (PSP94) domain"/>
    <property type="match status" value="1"/>
</dbReference>
<sequence>MVLKGQLPVLALIGALIIPSALSECFFDAKAVCESEGEHYQMGDTWLIADRCLQCTCLHPFGVGCCNIEQQPIDYPEWCTAVRRPGSCRVSVVMKANRRVSCVYKSSWGARPGEGGQSGASNPEPPASEPFLATNEIPEPFWR</sequence>
<feature type="signal peptide" evidence="6">
    <location>
        <begin position="1"/>
        <end position="23"/>
    </location>
</feature>
<dbReference type="AlphaFoldDB" id="A0AAJ7WT64"/>
<proteinExistence type="inferred from homology"/>
<comment type="similarity">
    <text evidence="2">Belongs to the beta-microseminoprotein family.</text>
</comment>
<dbReference type="CTD" id="692094"/>
<gene>
    <name evidence="8" type="primary">MSMP</name>
</gene>
<dbReference type="RefSeq" id="XP_032809269.1">
    <property type="nucleotide sequence ID" value="XM_032953378.1"/>
</dbReference>
<keyword evidence="7" id="KW-1185">Reference proteome</keyword>
<evidence type="ECO:0000256" key="4">
    <source>
        <dbReference type="ARBA" id="ARBA00023157"/>
    </source>
</evidence>
<evidence type="ECO:0000256" key="2">
    <source>
        <dbReference type="ARBA" id="ARBA00010352"/>
    </source>
</evidence>
<reference evidence="8" key="1">
    <citation type="submission" date="2025-08" db="UniProtKB">
        <authorList>
            <consortium name="RefSeq"/>
        </authorList>
    </citation>
    <scope>IDENTIFICATION</scope>
    <source>
        <tissue evidence="8">Sperm</tissue>
    </source>
</reference>
<evidence type="ECO:0000256" key="1">
    <source>
        <dbReference type="ARBA" id="ARBA00004613"/>
    </source>
</evidence>